<proteinExistence type="predicted"/>
<organism evidence="1 2">
    <name type="scientific">Protopolystoma xenopodis</name>
    <dbReference type="NCBI Taxonomy" id="117903"/>
    <lineage>
        <taxon>Eukaryota</taxon>
        <taxon>Metazoa</taxon>
        <taxon>Spiralia</taxon>
        <taxon>Lophotrochozoa</taxon>
        <taxon>Platyhelminthes</taxon>
        <taxon>Monogenea</taxon>
        <taxon>Polyopisthocotylea</taxon>
        <taxon>Polystomatidea</taxon>
        <taxon>Polystomatidae</taxon>
        <taxon>Protopolystoma</taxon>
    </lineage>
</organism>
<name>A0A448WLE5_9PLAT</name>
<gene>
    <name evidence="1" type="ORF">PXEA_LOCUS8057</name>
</gene>
<reference evidence="1" key="1">
    <citation type="submission" date="2018-11" db="EMBL/GenBank/DDBJ databases">
        <authorList>
            <consortium name="Pathogen Informatics"/>
        </authorList>
    </citation>
    <scope>NUCLEOTIDE SEQUENCE</scope>
</reference>
<evidence type="ECO:0000313" key="1">
    <source>
        <dbReference type="EMBL" id="VEL14617.1"/>
    </source>
</evidence>
<dbReference type="Proteomes" id="UP000784294">
    <property type="component" value="Unassembled WGS sequence"/>
</dbReference>
<accession>A0A448WLE5</accession>
<comment type="caution">
    <text evidence="1">The sequence shown here is derived from an EMBL/GenBank/DDBJ whole genome shotgun (WGS) entry which is preliminary data.</text>
</comment>
<keyword evidence="2" id="KW-1185">Reference proteome</keyword>
<protein>
    <submittedName>
        <fullName evidence="1">Uncharacterized protein</fullName>
    </submittedName>
</protein>
<evidence type="ECO:0000313" key="2">
    <source>
        <dbReference type="Proteomes" id="UP000784294"/>
    </source>
</evidence>
<sequence>MQAAKDFRTQHVSRNIILVQAELARLTAIELDNRQRRTDERSEAAGNALLAARTRLLDLLTQLFEERSKREVELKKRLAYHSKFIT</sequence>
<dbReference type="EMBL" id="CAAALY010021767">
    <property type="protein sequence ID" value="VEL14617.1"/>
    <property type="molecule type" value="Genomic_DNA"/>
</dbReference>
<dbReference type="AlphaFoldDB" id="A0A448WLE5"/>